<keyword evidence="1 3" id="KW-0378">Hydrolase</keyword>
<feature type="domain" description="Xaa-Pro dipeptidyl-peptidase C-terminal" evidence="2">
    <location>
        <begin position="308"/>
        <end position="541"/>
    </location>
</feature>
<dbReference type="InterPro" id="IPR000383">
    <property type="entry name" value="Xaa-Pro-like_dom"/>
</dbReference>
<accession>A0A4U0SJ16</accession>
<dbReference type="Gene3D" id="2.60.120.260">
    <property type="entry name" value="Galactose-binding domain-like"/>
    <property type="match status" value="1"/>
</dbReference>
<dbReference type="Gene3D" id="3.40.50.1820">
    <property type="entry name" value="alpha/beta hydrolase"/>
    <property type="match status" value="1"/>
</dbReference>
<dbReference type="SUPFAM" id="SSF53474">
    <property type="entry name" value="alpha/beta-Hydrolases"/>
    <property type="match status" value="1"/>
</dbReference>
<dbReference type="SUPFAM" id="SSF49785">
    <property type="entry name" value="Galactose-binding domain-like"/>
    <property type="match status" value="1"/>
</dbReference>
<evidence type="ECO:0000256" key="1">
    <source>
        <dbReference type="ARBA" id="ARBA00022801"/>
    </source>
</evidence>
<keyword evidence="4" id="KW-1185">Reference proteome</keyword>
<dbReference type="Gene3D" id="1.10.3020.10">
    <property type="entry name" value="alpha-amino acid ester hydrolase ( Helical cap domain)"/>
    <property type="match status" value="1"/>
</dbReference>
<gene>
    <name evidence="3" type="ORF">FCI23_22165</name>
</gene>
<name>A0A4U0SJ16_9ACTN</name>
<dbReference type="EMBL" id="SUMC01000021">
    <property type="protein sequence ID" value="TKA09546.1"/>
    <property type="molecule type" value="Genomic_DNA"/>
</dbReference>
<evidence type="ECO:0000313" key="4">
    <source>
        <dbReference type="Proteomes" id="UP000305778"/>
    </source>
</evidence>
<reference evidence="3 4" key="1">
    <citation type="submission" date="2019-04" db="EMBL/GenBank/DDBJ databases">
        <title>Streptomyces oryziradicis sp. nov., a novel actinomycete isolated from rhizosphere soil of rice (Oryza sativa L.).</title>
        <authorList>
            <person name="Li C."/>
        </authorList>
    </citation>
    <scope>NUCLEOTIDE SEQUENCE [LARGE SCALE GENOMIC DNA]</scope>
    <source>
        <strain evidence="3 4">NEAU-C40</strain>
    </source>
</reference>
<evidence type="ECO:0000259" key="2">
    <source>
        <dbReference type="SMART" id="SM00939"/>
    </source>
</evidence>
<dbReference type="Proteomes" id="UP000305778">
    <property type="component" value="Unassembled WGS sequence"/>
</dbReference>
<dbReference type="Pfam" id="PF08530">
    <property type="entry name" value="PepX_C"/>
    <property type="match status" value="1"/>
</dbReference>
<sequence length="550" mass="59696">MNLVGQIVDRILGLPPARVREAAIEVERNLAIPMPDGAVLLADRYRPSGRAAMPAVLVRTPYGRRGLGGAVFGAAYARQGLQVVVQSVRGTFGSGGEFRPLHQEKEDGLATAAWLRAQPWCDGRLATAGLSYFGYTQWALGPYLDPPLEAVCLGVTTSEFNSHHYPGGSFALHGALSWSALTSLQEAAPLGGILLGRRQARRTAQAMAHLPLREADTVAIGRPSAFWQDVVGHSEPGDGFWAAADHSAAVAGLTSPATMVTGWHDLFLPWQLRDFRTLSDAGRTARITIGPWAHADLPALKAQILDQASWLRAHLLGDAVPERAPVRVHLQHARSWREFTQWPPPQSTPTPLYLRQDGALDWRSPPSAGSDRFTYDPADPTPTVGGPLIDGKNKQQDNRAIEARPDVLVYSTSPLQRDLDVLGEVRARVHVRTDPGHADVFVRLCDVDERGVSRNVCDGILRLRPGSPPPGEDGAVAADIEMWPTGYRFLRGHRIRVLVAGGAFPRFPRNHGTGEPVADAVTMRPCLHEVLHDPAHPSHVLVPVLADGDR</sequence>
<dbReference type="SMART" id="SM00939">
    <property type="entry name" value="PepX_C"/>
    <property type="match status" value="1"/>
</dbReference>
<dbReference type="OrthoDB" id="5240615at2"/>
<dbReference type="InterPro" id="IPR005674">
    <property type="entry name" value="CocE/Ser_esterase"/>
</dbReference>
<dbReference type="Pfam" id="PF02129">
    <property type="entry name" value="Peptidase_S15"/>
    <property type="match status" value="1"/>
</dbReference>
<proteinExistence type="predicted"/>
<dbReference type="GO" id="GO:0008239">
    <property type="term" value="F:dipeptidyl-peptidase activity"/>
    <property type="evidence" value="ECO:0007669"/>
    <property type="project" value="InterPro"/>
</dbReference>
<dbReference type="RefSeq" id="WP_136725675.1">
    <property type="nucleotide sequence ID" value="NZ_SUMC01000021.1"/>
</dbReference>
<organism evidence="3 4">
    <name type="scientific">Actinacidiphila oryziradicis</name>
    <dbReference type="NCBI Taxonomy" id="2571141"/>
    <lineage>
        <taxon>Bacteria</taxon>
        <taxon>Bacillati</taxon>
        <taxon>Actinomycetota</taxon>
        <taxon>Actinomycetes</taxon>
        <taxon>Kitasatosporales</taxon>
        <taxon>Streptomycetaceae</taxon>
        <taxon>Actinacidiphila</taxon>
    </lineage>
</organism>
<protein>
    <submittedName>
        <fullName evidence="3">CocE/NonD family hydrolase</fullName>
    </submittedName>
</protein>
<dbReference type="InterPro" id="IPR013736">
    <property type="entry name" value="Xaa-Pro_dipept_C"/>
</dbReference>
<dbReference type="InterPro" id="IPR029058">
    <property type="entry name" value="AB_hydrolase_fold"/>
</dbReference>
<dbReference type="NCBIfam" id="TIGR00976">
    <property type="entry name" value="CocE_NonD"/>
    <property type="match status" value="1"/>
</dbReference>
<evidence type="ECO:0000313" key="3">
    <source>
        <dbReference type="EMBL" id="TKA09546.1"/>
    </source>
</evidence>
<dbReference type="AlphaFoldDB" id="A0A4U0SJ16"/>
<dbReference type="InterPro" id="IPR008979">
    <property type="entry name" value="Galactose-bd-like_sf"/>
</dbReference>
<comment type="caution">
    <text evidence="3">The sequence shown here is derived from an EMBL/GenBank/DDBJ whole genome shotgun (WGS) entry which is preliminary data.</text>
</comment>